<dbReference type="PANTHER" id="PTHR33095:SF123">
    <property type="entry name" value="HMG BOX DOMAIN-CONTAINING PROTEIN"/>
    <property type="match status" value="1"/>
</dbReference>
<dbReference type="AlphaFoldDB" id="A0AAD8PC11"/>
<evidence type="ECO:0000313" key="2">
    <source>
        <dbReference type="Proteomes" id="UP001229421"/>
    </source>
</evidence>
<gene>
    <name evidence="1" type="ORF">QVD17_06701</name>
</gene>
<name>A0AAD8PC11_TARER</name>
<sequence length="257" mass="28994">MQQQSQLIDDLGFCPSFNCYYSDCQASTAATTISNQLQQHADRFVDDEDEFQFSLLIGDEVISSENIDFDGRTVFPLFNRDLLIQNEADRDTERKLEEEEIVCSNSLAKLFINERDESVSSSEEDESDGEAPGAFCVWRHKTDAGASPLSKCKKSSSTGSGSKRWRIRDLLRRSNSEGKEPIMLLSHKKVDAPKRKVNSGEVFTVAGKSKAASVHEVFYVQQRAKREVVKRKSYLPYRQGLVGFFSNTNGKANKPHF</sequence>
<dbReference type="InterPro" id="IPR012442">
    <property type="entry name" value="DUF1645_plant"/>
</dbReference>
<keyword evidence="2" id="KW-1185">Reference proteome</keyword>
<accession>A0AAD8PC11</accession>
<dbReference type="Proteomes" id="UP001229421">
    <property type="component" value="Unassembled WGS sequence"/>
</dbReference>
<organism evidence="1 2">
    <name type="scientific">Tagetes erecta</name>
    <name type="common">African marigold</name>
    <dbReference type="NCBI Taxonomy" id="13708"/>
    <lineage>
        <taxon>Eukaryota</taxon>
        <taxon>Viridiplantae</taxon>
        <taxon>Streptophyta</taxon>
        <taxon>Embryophyta</taxon>
        <taxon>Tracheophyta</taxon>
        <taxon>Spermatophyta</taxon>
        <taxon>Magnoliopsida</taxon>
        <taxon>eudicotyledons</taxon>
        <taxon>Gunneridae</taxon>
        <taxon>Pentapetalae</taxon>
        <taxon>asterids</taxon>
        <taxon>campanulids</taxon>
        <taxon>Asterales</taxon>
        <taxon>Asteraceae</taxon>
        <taxon>Asteroideae</taxon>
        <taxon>Heliantheae alliance</taxon>
        <taxon>Tageteae</taxon>
        <taxon>Tagetes</taxon>
    </lineage>
</organism>
<dbReference type="Pfam" id="PF07816">
    <property type="entry name" value="DUF1645"/>
    <property type="match status" value="1"/>
</dbReference>
<dbReference type="PANTHER" id="PTHR33095">
    <property type="entry name" value="OS07G0619500 PROTEIN"/>
    <property type="match status" value="1"/>
</dbReference>
<dbReference type="EMBL" id="JAUHHV010000001">
    <property type="protein sequence ID" value="KAK1440869.1"/>
    <property type="molecule type" value="Genomic_DNA"/>
</dbReference>
<comment type="caution">
    <text evidence="1">The sequence shown here is derived from an EMBL/GenBank/DDBJ whole genome shotgun (WGS) entry which is preliminary data.</text>
</comment>
<evidence type="ECO:0000313" key="1">
    <source>
        <dbReference type="EMBL" id="KAK1440869.1"/>
    </source>
</evidence>
<reference evidence="1" key="1">
    <citation type="journal article" date="2023" name="bioRxiv">
        <title>Improved chromosome-level genome assembly for marigold (Tagetes erecta).</title>
        <authorList>
            <person name="Jiang F."/>
            <person name="Yuan L."/>
            <person name="Wang S."/>
            <person name="Wang H."/>
            <person name="Xu D."/>
            <person name="Wang A."/>
            <person name="Fan W."/>
        </authorList>
    </citation>
    <scope>NUCLEOTIDE SEQUENCE</scope>
    <source>
        <strain evidence="1">WSJ</strain>
        <tissue evidence="1">Leaf</tissue>
    </source>
</reference>
<proteinExistence type="predicted"/>
<protein>
    <submittedName>
        <fullName evidence="1">Uncharacterized protein</fullName>
    </submittedName>
</protein>